<comment type="caution">
    <text evidence="1">The sequence shown here is derived from an EMBL/GenBank/DDBJ whole genome shotgun (WGS) entry which is preliminary data.</text>
</comment>
<dbReference type="EMBL" id="JACHZG010000001">
    <property type="protein sequence ID" value="MBB3328409.1"/>
    <property type="molecule type" value="Genomic_DNA"/>
</dbReference>
<name>A0A7W5JY22_9ACTN</name>
<evidence type="ECO:0000313" key="2">
    <source>
        <dbReference type="Proteomes" id="UP000565572"/>
    </source>
</evidence>
<gene>
    <name evidence="1" type="ORF">FHX39_003353</name>
</gene>
<dbReference type="AlphaFoldDB" id="A0A7W5JY22"/>
<proteinExistence type="predicted"/>
<dbReference type="RefSeq" id="WP_183340266.1">
    <property type="nucleotide sequence ID" value="NZ_JACHZG010000001.1"/>
</dbReference>
<accession>A0A7W5JY22</accession>
<dbReference type="Proteomes" id="UP000565572">
    <property type="component" value="Unassembled WGS sequence"/>
</dbReference>
<organism evidence="1 2">
    <name type="scientific">Microlunatus antarcticus</name>
    <dbReference type="NCBI Taxonomy" id="53388"/>
    <lineage>
        <taxon>Bacteria</taxon>
        <taxon>Bacillati</taxon>
        <taxon>Actinomycetota</taxon>
        <taxon>Actinomycetes</taxon>
        <taxon>Propionibacteriales</taxon>
        <taxon>Propionibacteriaceae</taxon>
        <taxon>Microlunatus</taxon>
    </lineage>
</organism>
<sequence length="341" mass="33730">MGTPIDVTSADGATTAVHAVNTSGGLAVDARSDTGNALRGTSVKGRGVVAASDSDYGLVAFSRAMPGLRADSELGNALEGWAKGGPNGVLGLHAGQGVGTAGRCDAGTGVDGASTTGVGVHGSSQNGDGVVGQGHRGVVGTSTDFQGVYGHSDTNAGVVGESQTFDGVFAVTHNPRAAAVSGHNPGGLAGWFDGNVVVTGDLVLAGADYAENFDAAPSDGVPPGTVVVLDDEGRVQPCTSAYDRRAVGVVSGAGRYRPGVVLDGSTATDHHVSLALMGKVYCLVDATSDPVEVGDMLTTSARPGHAMRVSDTTRAFGAVIGKALAPARGDGALIPVLVTLQ</sequence>
<evidence type="ECO:0000313" key="1">
    <source>
        <dbReference type="EMBL" id="MBB3328409.1"/>
    </source>
</evidence>
<keyword evidence="2" id="KW-1185">Reference proteome</keyword>
<dbReference type="Gene3D" id="2.40.300.10">
    <property type="entry name" value="Head decoration protein D"/>
    <property type="match status" value="1"/>
</dbReference>
<protein>
    <submittedName>
        <fullName evidence="1">Uncharacterized protein</fullName>
    </submittedName>
</protein>
<reference evidence="1 2" key="1">
    <citation type="submission" date="2020-08" db="EMBL/GenBank/DDBJ databases">
        <title>Sequencing the genomes of 1000 actinobacteria strains.</title>
        <authorList>
            <person name="Klenk H.-P."/>
        </authorList>
    </citation>
    <scope>NUCLEOTIDE SEQUENCE [LARGE SCALE GENOMIC DNA]</scope>
    <source>
        <strain evidence="1 2">DSM 11053</strain>
    </source>
</reference>